<dbReference type="AlphaFoldDB" id="A0A0J6I8F3"/>
<dbReference type="Proteomes" id="UP000054567">
    <property type="component" value="Unassembled WGS sequence"/>
</dbReference>
<accession>A0A0J6I8F3</accession>
<reference evidence="1 2" key="1">
    <citation type="submission" date="2007-06" db="EMBL/GenBank/DDBJ databases">
        <title>The Genome Sequence of Coccidioides posadasii RMSCC_3488.</title>
        <authorList>
            <consortium name="Coccidioides Genome Resources Consortium"/>
            <consortium name="The Broad Institute Genome Sequencing Platform"/>
            <person name="Henn M.R."/>
            <person name="Sykes S."/>
            <person name="Young S."/>
            <person name="Jaffe D."/>
            <person name="Berlin A."/>
            <person name="Alvarez P."/>
            <person name="Butler J."/>
            <person name="Gnerre S."/>
            <person name="Grabherr M."/>
            <person name="Mauceli E."/>
            <person name="Brockman W."/>
            <person name="Kodira C."/>
            <person name="Alvarado L."/>
            <person name="Zeng Q."/>
            <person name="Crawford M."/>
            <person name="Antoine C."/>
            <person name="Devon K."/>
            <person name="Galgiani J."/>
            <person name="Orsborn K."/>
            <person name="Lewis M.L."/>
            <person name="Nusbaum C."/>
            <person name="Galagan J."/>
            <person name="Birren B."/>
        </authorList>
    </citation>
    <scope>NUCLEOTIDE SEQUENCE [LARGE SCALE GENOMIC DNA]</scope>
    <source>
        <strain evidence="1 2">RMSCC 3488</strain>
    </source>
</reference>
<reference evidence="2" key="3">
    <citation type="journal article" date="2010" name="Genome Res.">
        <title>Population genomic sequencing of Coccidioides fungi reveals recent hybridization and transposon control.</title>
        <authorList>
            <person name="Neafsey D.E."/>
            <person name="Barker B.M."/>
            <person name="Sharpton T.J."/>
            <person name="Stajich J.E."/>
            <person name="Park D.J."/>
            <person name="Whiston E."/>
            <person name="Hung C.-Y."/>
            <person name="McMahan C."/>
            <person name="White J."/>
            <person name="Sykes S."/>
            <person name="Heiman D."/>
            <person name="Young S."/>
            <person name="Zeng Q."/>
            <person name="Abouelleil A."/>
            <person name="Aftuck L."/>
            <person name="Bessette D."/>
            <person name="Brown A."/>
            <person name="FitzGerald M."/>
            <person name="Lui A."/>
            <person name="Macdonald J.P."/>
            <person name="Priest M."/>
            <person name="Orbach M.J."/>
            <person name="Galgiani J.N."/>
            <person name="Kirkland T.N."/>
            <person name="Cole G.T."/>
            <person name="Birren B.W."/>
            <person name="Henn M.R."/>
            <person name="Taylor J.W."/>
            <person name="Rounsley S.D."/>
        </authorList>
    </citation>
    <scope>NUCLEOTIDE SEQUENCE [LARGE SCALE GENOMIC DNA]</scope>
    <source>
        <strain evidence="2">RMSCC 3488</strain>
    </source>
</reference>
<gene>
    <name evidence="1" type="ORF">CPAG_04115</name>
</gene>
<protein>
    <submittedName>
        <fullName evidence="1">Uncharacterized protein</fullName>
    </submittedName>
</protein>
<reference evidence="2" key="2">
    <citation type="journal article" date="2009" name="Genome Res.">
        <title>Comparative genomic analyses of the human fungal pathogens Coccidioides and their relatives.</title>
        <authorList>
            <person name="Sharpton T.J."/>
            <person name="Stajich J.E."/>
            <person name="Rounsley S.D."/>
            <person name="Gardner M.J."/>
            <person name="Wortman J.R."/>
            <person name="Jordar V.S."/>
            <person name="Maiti R."/>
            <person name="Kodira C.D."/>
            <person name="Neafsey D.E."/>
            <person name="Zeng Q."/>
            <person name="Hung C.-Y."/>
            <person name="McMahan C."/>
            <person name="Muszewska A."/>
            <person name="Grynberg M."/>
            <person name="Mandel M.A."/>
            <person name="Kellner E.M."/>
            <person name="Barker B.M."/>
            <person name="Galgiani J.N."/>
            <person name="Orbach M.J."/>
            <person name="Kirkland T.N."/>
            <person name="Cole G.T."/>
            <person name="Henn M.R."/>
            <person name="Birren B.W."/>
            <person name="Taylor J.W."/>
        </authorList>
    </citation>
    <scope>NUCLEOTIDE SEQUENCE [LARGE SCALE GENOMIC DNA]</scope>
    <source>
        <strain evidence="2">RMSCC 3488</strain>
    </source>
</reference>
<evidence type="ECO:0000313" key="2">
    <source>
        <dbReference type="Proteomes" id="UP000054567"/>
    </source>
</evidence>
<dbReference type="VEuPathDB" id="FungiDB:CPAG_04115"/>
<organism evidence="1 2">
    <name type="scientific">Coccidioides posadasii RMSCC 3488</name>
    <dbReference type="NCBI Taxonomy" id="454284"/>
    <lineage>
        <taxon>Eukaryota</taxon>
        <taxon>Fungi</taxon>
        <taxon>Dikarya</taxon>
        <taxon>Ascomycota</taxon>
        <taxon>Pezizomycotina</taxon>
        <taxon>Eurotiomycetes</taxon>
        <taxon>Eurotiomycetidae</taxon>
        <taxon>Onygenales</taxon>
        <taxon>Onygenaceae</taxon>
        <taxon>Coccidioides</taxon>
    </lineage>
</organism>
<proteinExistence type="predicted"/>
<evidence type="ECO:0000313" key="1">
    <source>
        <dbReference type="EMBL" id="KMM67782.1"/>
    </source>
</evidence>
<name>A0A0J6I8F3_COCPO</name>
<dbReference type="EMBL" id="DS268110">
    <property type="protein sequence ID" value="KMM67782.1"/>
    <property type="molecule type" value="Genomic_DNA"/>
</dbReference>
<sequence length="124" mass="13664">MPSPPALHLAPSSNRTTSHYLLHSRSHLNGVKLLELTILWGLLSPSYGIPITRWELAETQLNGHESSRVPDGPSGRPIPNPAIAIWEHRLEYKHNGAIILTLPNRDGIPFQIGDARSTAIQDPT</sequence>